<evidence type="ECO:0000256" key="2">
    <source>
        <dbReference type="ARBA" id="ARBA00022563"/>
    </source>
</evidence>
<dbReference type="CDD" id="cd01097">
    <property type="entry name" value="Tetrahydromethanopterin_reductase"/>
    <property type="match status" value="1"/>
</dbReference>
<dbReference type="GO" id="GO:0016705">
    <property type="term" value="F:oxidoreductase activity, acting on paired donors, with incorporation or reduction of molecular oxygen"/>
    <property type="evidence" value="ECO:0007669"/>
    <property type="project" value="InterPro"/>
</dbReference>
<dbReference type="InterPro" id="IPR011251">
    <property type="entry name" value="Luciferase-like_dom"/>
</dbReference>
<dbReference type="GO" id="GO:0005737">
    <property type="term" value="C:cytoplasm"/>
    <property type="evidence" value="ECO:0007669"/>
    <property type="project" value="UniProtKB-SubCell"/>
</dbReference>
<dbReference type="SUPFAM" id="SSF51679">
    <property type="entry name" value="Bacterial luciferase-like"/>
    <property type="match status" value="1"/>
</dbReference>
<dbReference type="Pfam" id="PF00296">
    <property type="entry name" value="Bac_luciferase"/>
    <property type="match status" value="1"/>
</dbReference>
<evidence type="ECO:0000256" key="3">
    <source>
        <dbReference type="ARBA" id="ARBA00023002"/>
    </source>
</evidence>
<dbReference type="GO" id="GO:0006730">
    <property type="term" value="P:one-carbon metabolic process"/>
    <property type="evidence" value="ECO:0007669"/>
    <property type="project" value="UniProtKB-UniRule"/>
</dbReference>
<protein>
    <recommendedName>
        <fullName evidence="4">5,10-methylenetetrahydromethanopterin reductase</fullName>
        <ecNumber evidence="4">1.5.98.2</ecNumber>
    </recommendedName>
    <alternativeName>
        <fullName evidence="4">Coenzyme F420-dependent N(5),N(10)-methylenetetrahydromethanopterin reductase</fullName>
    </alternativeName>
    <alternativeName>
        <fullName evidence="4">Methylene-H(4)MPT reductase</fullName>
    </alternativeName>
</protein>
<dbReference type="InterPro" id="IPR050564">
    <property type="entry name" value="F420-G6PD/mer"/>
</dbReference>
<comment type="caution">
    <text evidence="6">The sequence shown here is derived from an EMBL/GenBank/DDBJ whole genome shotgun (WGS) entry which is preliminary data.</text>
</comment>
<name>A0A0M0BQY4_9ARCH</name>
<dbReference type="PANTHER" id="PTHR43244">
    <property type="match status" value="1"/>
</dbReference>
<feature type="domain" description="Luciferase-like" evidence="5">
    <location>
        <begin position="22"/>
        <end position="303"/>
    </location>
</feature>
<comment type="function">
    <text evidence="4">Catalyzes the oxidation of methyl-H(4)MPT to methylene-H(4)MPT.</text>
</comment>
<dbReference type="NCBIfam" id="NF002619">
    <property type="entry name" value="PRK02271.1"/>
    <property type="match status" value="1"/>
</dbReference>
<dbReference type="PATRIC" id="fig|1685127.3.peg.952"/>
<organism evidence="6 7">
    <name type="scientific">miscellaneous Crenarchaeota group-15 archaeon DG-45</name>
    <dbReference type="NCBI Taxonomy" id="1685127"/>
    <lineage>
        <taxon>Archaea</taxon>
        <taxon>Candidatus Bathyarchaeota</taxon>
        <taxon>MCG-15</taxon>
    </lineage>
</organism>
<proteinExistence type="inferred from homology"/>
<dbReference type="NCBIfam" id="TIGR03555">
    <property type="entry name" value="F420_mer"/>
    <property type="match status" value="1"/>
</dbReference>
<keyword evidence="1 4" id="KW-0963">Cytoplasm</keyword>
<dbReference type="InterPro" id="IPR036661">
    <property type="entry name" value="Luciferase-like_sf"/>
</dbReference>
<comment type="subcellular location">
    <subcellularLocation>
        <location evidence="4">Cytoplasm</location>
    </subcellularLocation>
</comment>
<dbReference type="Proteomes" id="UP000037210">
    <property type="component" value="Unassembled WGS sequence"/>
</dbReference>
<dbReference type="InterPro" id="IPR019946">
    <property type="entry name" value="MeH4methanopterin_reductase"/>
</dbReference>
<evidence type="ECO:0000313" key="6">
    <source>
        <dbReference type="EMBL" id="KON30651.1"/>
    </source>
</evidence>
<comment type="similarity">
    <text evidence="4">Belongs to the mer family.</text>
</comment>
<dbReference type="PANTHER" id="PTHR43244:SF1">
    <property type="entry name" value="5,10-METHYLENETETRAHYDROMETHANOPTERIN REDUCTASE"/>
    <property type="match status" value="1"/>
</dbReference>
<dbReference type="GO" id="GO:0018537">
    <property type="term" value="F:coenzyme F420-dependent N5,N10-methenyltetrahydromethanopterin reductase activity"/>
    <property type="evidence" value="ECO:0007669"/>
    <property type="project" value="UniProtKB-UniRule"/>
</dbReference>
<accession>A0A0M0BQY4</accession>
<dbReference type="EC" id="1.5.98.2" evidence="4"/>
<keyword evidence="3 4" id="KW-0560">Oxidoreductase</keyword>
<evidence type="ECO:0000259" key="5">
    <source>
        <dbReference type="Pfam" id="PF00296"/>
    </source>
</evidence>
<dbReference type="Gene3D" id="3.20.20.30">
    <property type="entry name" value="Luciferase-like domain"/>
    <property type="match status" value="1"/>
</dbReference>
<evidence type="ECO:0000256" key="1">
    <source>
        <dbReference type="ARBA" id="ARBA00022490"/>
    </source>
</evidence>
<reference evidence="6 7" key="1">
    <citation type="submission" date="2015-06" db="EMBL/GenBank/DDBJ databases">
        <title>New insights into the roles of widespread benthic archaea in carbon and nitrogen cycling.</title>
        <authorList>
            <person name="Lazar C.S."/>
            <person name="Baker B.J."/>
            <person name="Seitz K.W."/>
            <person name="Hyde A.S."/>
            <person name="Dick G.J."/>
            <person name="Hinrichs K.-U."/>
            <person name="Teske A.P."/>
        </authorList>
    </citation>
    <scope>NUCLEOTIDE SEQUENCE [LARGE SCALE GENOMIC DNA]</scope>
    <source>
        <strain evidence="6">DG-45</strain>
    </source>
</reference>
<dbReference type="HAMAP" id="MF_01091">
    <property type="entry name" value="F420_mer"/>
    <property type="match status" value="1"/>
</dbReference>
<dbReference type="AlphaFoldDB" id="A0A0M0BQY4"/>
<sequence length="333" mass="36553">MGFGIEFVPMDLYWRTTYYSIQAERLGYDNIWITDHFNNRNVYVSLSAIANYTERIKIGPGVTNPYLVHPVMTAQSVASLNEVAPGRVVCGIGAGDRTTLDMVGVEMKSPLRTVREAVEVIRRQIAREKEGYEGSVFRTSPGARFNFRMQGRIPIYVGAQGPRMLQLAGAIGDGALINASHPEDVREAVSYIRRGAEEAGRQMDEIDVTAYTSFSIAEDEKSARKAVVPVVAYIVAGSPPSVLEKHDISPKVADRIRGDLAERRWGEAFGAVDSGMIDVFAVSGTPDQCVEKIDGLFETGITQFVTGSPLGPNVRFSIALFGREVFPHFKEPA</sequence>
<dbReference type="EMBL" id="LFWZ01000025">
    <property type="protein sequence ID" value="KON30651.1"/>
    <property type="molecule type" value="Genomic_DNA"/>
</dbReference>
<evidence type="ECO:0000313" key="7">
    <source>
        <dbReference type="Proteomes" id="UP000037210"/>
    </source>
</evidence>
<comment type="catalytic activity">
    <reaction evidence="4">
        <text>5-methyl-5,6,7,8-tetrahydromethanopterin + oxidized coenzyme F420-(gamma-L-Glu)(n) + H(+) = 5,10-methylenetetrahydromethanopterin + reduced coenzyme F420-(gamma-L-Glu)(n)</text>
        <dbReference type="Rhea" id="RHEA:21144"/>
        <dbReference type="Rhea" id="RHEA-COMP:12939"/>
        <dbReference type="Rhea" id="RHEA-COMP:14378"/>
        <dbReference type="ChEBI" id="CHEBI:15378"/>
        <dbReference type="ChEBI" id="CHEBI:57818"/>
        <dbReference type="ChEBI" id="CHEBI:58116"/>
        <dbReference type="ChEBI" id="CHEBI:133980"/>
        <dbReference type="ChEBI" id="CHEBI:139511"/>
        <dbReference type="EC" id="1.5.98.2"/>
    </reaction>
</comment>
<keyword evidence="2 4" id="KW-0554">One-carbon metabolism</keyword>
<gene>
    <name evidence="4" type="primary">mer</name>
    <name evidence="6" type="ORF">AC482_03345</name>
</gene>
<evidence type="ECO:0000256" key="4">
    <source>
        <dbReference type="HAMAP-Rule" id="MF_01091"/>
    </source>
</evidence>